<organism evidence="1 2">
    <name type="scientific">Trifolium pratense</name>
    <name type="common">Red clover</name>
    <dbReference type="NCBI Taxonomy" id="57577"/>
    <lineage>
        <taxon>Eukaryota</taxon>
        <taxon>Viridiplantae</taxon>
        <taxon>Streptophyta</taxon>
        <taxon>Embryophyta</taxon>
        <taxon>Tracheophyta</taxon>
        <taxon>Spermatophyta</taxon>
        <taxon>Magnoliopsida</taxon>
        <taxon>eudicotyledons</taxon>
        <taxon>Gunneridae</taxon>
        <taxon>Pentapetalae</taxon>
        <taxon>rosids</taxon>
        <taxon>fabids</taxon>
        <taxon>Fabales</taxon>
        <taxon>Fabaceae</taxon>
        <taxon>Papilionoideae</taxon>
        <taxon>50 kb inversion clade</taxon>
        <taxon>NPAAA clade</taxon>
        <taxon>Hologalegina</taxon>
        <taxon>IRL clade</taxon>
        <taxon>Trifolieae</taxon>
        <taxon>Trifolium</taxon>
    </lineage>
</organism>
<name>A0ACB0JXP1_TRIPR</name>
<dbReference type="EMBL" id="CASHSV030000109">
    <property type="protein sequence ID" value="CAJ2648373.1"/>
    <property type="molecule type" value="Genomic_DNA"/>
</dbReference>
<accession>A0ACB0JXP1</accession>
<comment type="caution">
    <text evidence="1">The sequence shown here is derived from an EMBL/GenBank/DDBJ whole genome shotgun (WGS) entry which is preliminary data.</text>
</comment>
<proteinExistence type="predicted"/>
<dbReference type="Proteomes" id="UP001177021">
    <property type="component" value="Unassembled WGS sequence"/>
</dbReference>
<reference evidence="1" key="1">
    <citation type="submission" date="2023-10" db="EMBL/GenBank/DDBJ databases">
        <authorList>
            <person name="Rodriguez Cubillos JULIANA M."/>
            <person name="De Vega J."/>
        </authorList>
    </citation>
    <scope>NUCLEOTIDE SEQUENCE</scope>
</reference>
<protein>
    <submittedName>
        <fullName evidence="1">Uncharacterized protein</fullName>
    </submittedName>
</protein>
<evidence type="ECO:0000313" key="2">
    <source>
        <dbReference type="Proteomes" id="UP001177021"/>
    </source>
</evidence>
<evidence type="ECO:0000313" key="1">
    <source>
        <dbReference type="EMBL" id="CAJ2648373.1"/>
    </source>
</evidence>
<keyword evidence="2" id="KW-1185">Reference proteome</keyword>
<gene>
    <name evidence="1" type="ORF">MILVUS5_LOCUS16737</name>
</gene>
<sequence>MSKPAKFISEGGSSTRPPLFEGNDYYYWKDKMELFLRSQDNYMWSVIENGEYTPLAKDSTTPKPQAEWTTTEADRVLLNTKAQLFIKSALCREEYDRIMQCKNAKEMWDTLKTHHEGTSRVKETRIDIGVRKFELFEMKEDESIDQMYGRFTIIINELNSLGKTYTTHERVRKILRCLPKEWRHIVTAITESKTLSEVKMEDLIGSLKAHEAILQEDKSPKKKMIALDSQSEECFQQNEIFSSKDLIDEDNEEEFALLSRRIQRLMMRRNQMRRTFPNKRNGVKSEVDMSRIQCYGCNQFGHYKSDCPKFKRPPAKKSMMATWDELDELPEEEEQEANVCLMTRSETQEECLLTVKKKPWYLDSGCSRHMTGDRQSFLSFEKKEGGSVTFGNNETATIKGKGTIGKINSAKIENVHYVEGLKHNLISISQLCDNGFEVIFKPDTCEIKHSSSDKILFNGSRKKNVYIIYLDELPDESCFMSLEKDKWIWHKRVGHINMKTISKLSKLDLVRGLPKISFENDKLCESCARGKQVKNSFKLKEFISTKRPLELLHIDLFGPVRTTSLGGKNYGFVIVDDYSRFTWVLFLKQKDDSFEAFKNFCLKVQNEKETKIISIRSDHGGEFENSLFETFFNENGISHNFSCPRTPQQNGVVERKNRTLQEMARTMINESNVEKYFWAEAINTACYILNRVTIRKVLKKTPYEIWKDKKPNISYFHIFGCYCYILNIRDNLGKFDSKSDKGIFLGYSLTSKAYRIYNLRTQAMEESMHVKFDEFEEQTTIIADEEEETTNQKRKTNEMEESSQAPPRTWKMVNYHPQEQIIGSTADGVRTRRDTQNKENNLAMISQIEPKSIDEAIIDESWIEAMKEELLQFERNEVWKLVPKPQENSIIGTKWVFRNKLDEEGKVIRNKARLVAQGYNQQEGIDYDETFAPVARLEAIRILLAYASHKCLKLFQMDVKSAFLNGFLNEEVYVHQPPGFIDQHRPDHVFKLTKALYGLKQAPRAWYERLSTFLLNNGFSRGKIDTTLFRKENQNDLLIVQVYVDDIIFGATNETMCEEFSTLMQSEFEMSMMGELRFFLGLQIKQLEEGIFISQEKYVKDLLKKFKMNEAKIMPTPMHPSTSLDKDEKGKDVSEKEYRGMIGSLLYLTASRPDIVFSVGLCARFQSSPKESHLTAVKRIFRYLVGTPDTGLWYKKGSHFDLIAYCDADYAGDKLERKSTSGACQFLGEALVSWCCRKQNTITLSTTEAEYVSATNCCSQVIWIKNQLEDFSLRTKNTGRIPAPIPSPTAENESPSQPPVPPPSPISETISERFTTAPNSDTEINQQNPTNSSVELGNAEKIIAETIMKLSQEDVSKSIPQPSNTVPKPFIVYTKSKSKSTKIPQVRRSARLLSSGGTKKPVIDNTIYEVNDSDSEELETTSLTRHTKPLSQIIEPSKSTQTTKSAPVKTRTPSKAFLDHLEKYVAEKGKTSSSEEEEAKKNSDDNGEKGKSPETEEPTLTQLLPKNMVIPLIHYSEREDFDLFWNGKPVPSCRYYDFANLASGGIDVMKLTESQGWTHLFRMRETVYPRVVQAFYFNAKVDPENDLIKSTLRNVEIKLTPEILGKYLNLPIDGAKLIGDTWYSEAQVKKEDLIQEMFVAEGTKLPQPPASYLKTEYKVLFNMVQNHIFPRIGTREKVYDGDLMVMHHLGTGKKLNLPYVIIHNMIEAASSGSKKITLPYGMHLTKVFRECKVELKKEKSFNNSKVFDLKNLSHMKKAADEPTVGEKRKREVFEADKNLTATGIVEQSENVLNLASSANHSLEPTPTISVPFVNLDVSLGFDSSFGLSNQPTLSQNAAQVLEGLTTNPRFTNKALFSPPFYDSQSSSNFLKSLLKIPSPEPSQLQIPLYSAGNSLPSFPPHFGSLKSFCSSGQNIEDAAPHADNPAAAGPSTRPKRTKMEKDVSKTKRETTKILEAMMQQNNLLMHIMLEQQNYRTWLCNHVCPLLNIPHPPANPPPHIPEFPQPENDPSSDASSPTVSP</sequence>